<dbReference type="Proteomes" id="UP000315369">
    <property type="component" value="Unassembled WGS sequence"/>
</dbReference>
<comment type="caution">
    <text evidence="1">The sequence shown here is derived from an EMBL/GenBank/DDBJ whole genome shotgun (WGS) entry which is preliminary data.</text>
</comment>
<accession>A0A540WS69</accession>
<evidence type="ECO:0000313" key="2">
    <source>
        <dbReference type="Proteomes" id="UP000315369"/>
    </source>
</evidence>
<protein>
    <submittedName>
        <fullName evidence="1">PqqD family protein</fullName>
    </submittedName>
</protein>
<dbReference type="AlphaFoldDB" id="A0A540WS69"/>
<organism evidence="1 2">
    <name type="scientific">Myxococcus llanfairpwllgwyngyllgogerychwyrndrobwllllantysiliogogogochensis</name>
    <dbReference type="NCBI Taxonomy" id="2590453"/>
    <lineage>
        <taxon>Bacteria</taxon>
        <taxon>Pseudomonadati</taxon>
        <taxon>Myxococcota</taxon>
        <taxon>Myxococcia</taxon>
        <taxon>Myxococcales</taxon>
        <taxon>Cystobacterineae</taxon>
        <taxon>Myxococcaceae</taxon>
        <taxon>Myxococcus</taxon>
    </lineage>
</organism>
<dbReference type="EMBL" id="VIFM01000170">
    <property type="protein sequence ID" value="TQF11777.1"/>
    <property type="molecule type" value="Genomic_DNA"/>
</dbReference>
<dbReference type="InterPro" id="IPR041881">
    <property type="entry name" value="PqqD_sf"/>
</dbReference>
<reference evidence="1 2" key="1">
    <citation type="submission" date="2019-06" db="EMBL/GenBank/DDBJ databases">
        <authorList>
            <person name="Livingstone P."/>
            <person name="Whitworth D."/>
        </authorList>
    </citation>
    <scope>NUCLEOTIDE SEQUENCE [LARGE SCALE GENOMIC DNA]</scope>
    <source>
        <strain evidence="1 2">AM401</strain>
    </source>
</reference>
<dbReference type="RefSeq" id="WP_141646465.1">
    <property type="nucleotide sequence ID" value="NZ_VIFM01000170.1"/>
</dbReference>
<evidence type="ECO:0000313" key="1">
    <source>
        <dbReference type="EMBL" id="TQF11777.1"/>
    </source>
</evidence>
<name>A0A540WS69_9BACT</name>
<dbReference type="Gene3D" id="1.10.10.1150">
    <property type="entry name" value="Coenzyme PQQ synthesis protein D (PqqD)"/>
    <property type="match status" value="1"/>
</dbReference>
<sequence length="98" mass="10834">MSGDFSADHLPRRRVGAEGQRFGADFLLLDAEGRTLRGLNATAVRIWELSDGTRSARSVADVVAREFSMDVGQVLTDTLRFLTDLARLGLVDELQEVR</sequence>
<dbReference type="Pfam" id="PF05402">
    <property type="entry name" value="PqqD"/>
    <property type="match status" value="1"/>
</dbReference>
<gene>
    <name evidence="1" type="ORF">FJV41_32390</name>
</gene>
<keyword evidence="2" id="KW-1185">Reference proteome</keyword>
<dbReference type="OrthoDB" id="5514279at2"/>
<dbReference type="InterPro" id="IPR008792">
    <property type="entry name" value="PQQD"/>
</dbReference>
<proteinExistence type="predicted"/>